<dbReference type="AlphaFoldDB" id="A0A8K0KLJ9"/>
<evidence type="ECO:0000313" key="14">
    <source>
        <dbReference type="Proteomes" id="UP000792457"/>
    </source>
</evidence>
<dbReference type="PANTHER" id="PTHR11893">
    <property type="entry name" value="INNEXIN"/>
    <property type="match status" value="1"/>
</dbReference>
<evidence type="ECO:0000256" key="12">
    <source>
        <dbReference type="RuleBase" id="RU010713"/>
    </source>
</evidence>
<dbReference type="InterPro" id="IPR000990">
    <property type="entry name" value="Innexin"/>
</dbReference>
<evidence type="ECO:0000256" key="1">
    <source>
        <dbReference type="ARBA" id="ARBA00004610"/>
    </source>
</evidence>
<keyword evidence="8 12" id="KW-1133">Transmembrane helix</keyword>
<dbReference type="GO" id="GO:0005886">
    <property type="term" value="C:plasma membrane"/>
    <property type="evidence" value="ECO:0007669"/>
    <property type="project" value="UniProtKB-SubCell"/>
</dbReference>
<evidence type="ECO:0000256" key="10">
    <source>
        <dbReference type="ARBA" id="ARBA00023136"/>
    </source>
</evidence>
<dbReference type="Proteomes" id="UP000792457">
    <property type="component" value="Unassembled WGS sequence"/>
</dbReference>
<dbReference type="PANTHER" id="PTHR11893:SF41">
    <property type="entry name" value="INNEXIN INX2"/>
    <property type="match status" value="1"/>
</dbReference>
<dbReference type="GO" id="GO:0034220">
    <property type="term" value="P:monoatomic ion transmembrane transport"/>
    <property type="evidence" value="ECO:0007669"/>
    <property type="project" value="UniProtKB-KW"/>
</dbReference>
<feature type="transmembrane region" description="Helical" evidence="12">
    <location>
        <begin position="282"/>
        <end position="305"/>
    </location>
</feature>
<reference evidence="13" key="1">
    <citation type="submission" date="2013-04" db="EMBL/GenBank/DDBJ databases">
        <authorList>
            <person name="Qu J."/>
            <person name="Murali S.C."/>
            <person name="Bandaranaike D."/>
            <person name="Bellair M."/>
            <person name="Blankenburg K."/>
            <person name="Chao H."/>
            <person name="Dinh H."/>
            <person name="Doddapaneni H."/>
            <person name="Downs B."/>
            <person name="Dugan-Rocha S."/>
            <person name="Elkadiri S."/>
            <person name="Gnanaolivu R.D."/>
            <person name="Hernandez B."/>
            <person name="Javaid M."/>
            <person name="Jayaseelan J.C."/>
            <person name="Lee S."/>
            <person name="Li M."/>
            <person name="Ming W."/>
            <person name="Munidasa M."/>
            <person name="Muniz J."/>
            <person name="Nguyen L."/>
            <person name="Ongeri F."/>
            <person name="Osuji N."/>
            <person name="Pu L.-L."/>
            <person name="Puazo M."/>
            <person name="Qu C."/>
            <person name="Quiroz J."/>
            <person name="Raj R."/>
            <person name="Weissenberger G."/>
            <person name="Xin Y."/>
            <person name="Zou X."/>
            <person name="Han Y."/>
            <person name="Richards S."/>
            <person name="Worley K."/>
            <person name="Muzny D."/>
            <person name="Gibbs R."/>
        </authorList>
    </citation>
    <scope>NUCLEOTIDE SEQUENCE</scope>
    <source>
        <strain evidence="13">Sampled in the wild</strain>
    </source>
</reference>
<evidence type="ECO:0000313" key="13">
    <source>
        <dbReference type="EMBL" id="KAG8237302.1"/>
    </source>
</evidence>
<comment type="similarity">
    <text evidence="12">Belongs to the pannexin family.</text>
</comment>
<evidence type="ECO:0000256" key="8">
    <source>
        <dbReference type="ARBA" id="ARBA00022989"/>
    </source>
</evidence>
<keyword evidence="9 12" id="KW-0406">Ion transport</keyword>
<keyword evidence="11 12" id="KW-0407">Ion channel</keyword>
<protein>
    <recommendedName>
        <fullName evidence="12">Innexin</fullName>
    </recommendedName>
</protein>
<dbReference type="EMBL" id="KZ309148">
    <property type="protein sequence ID" value="KAG8237302.1"/>
    <property type="molecule type" value="Genomic_DNA"/>
</dbReference>
<evidence type="ECO:0000256" key="4">
    <source>
        <dbReference type="ARBA" id="ARBA00022475"/>
    </source>
</evidence>
<evidence type="ECO:0000256" key="5">
    <source>
        <dbReference type="ARBA" id="ARBA00022692"/>
    </source>
</evidence>
<accession>A0A8K0KLJ9</accession>
<feature type="transmembrane region" description="Helical" evidence="12">
    <location>
        <begin position="26"/>
        <end position="43"/>
    </location>
</feature>
<dbReference type="OrthoDB" id="5867527at2759"/>
<proteinExistence type="inferred from homology"/>
<keyword evidence="4" id="KW-1003">Cell membrane</keyword>
<organism evidence="13 14">
    <name type="scientific">Ladona fulva</name>
    <name type="common">Scarce chaser dragonfly</name>
    <name type="synonym">Libellula fulva</name>
    <dbReference type="NCBI Taxonomy" id="123851"/>
    <lineage>
        <taxon>Eukaryota</taxon>
        <taxon>Metazoa</taxon>
        <taxon>Ecdysozoa</taxon>
        <taxon>Arthropoda</taxon>
        <taxon>Hexapoda</taxon>
        <taxon>Insecta</taxon>
        <taxon>Pterygota</taxon>
        <taxon>Palaeoptera</taxon>
        <taxon>Odonata</taxon>
        <taxon>Epiprocta</taxon>
        <taxon>Anisoptera</taxon>
        <taxon>Libelluloidea</taxon>
        <taxon>Libellulidae</taxon>
        <taxon>Ladona</taxon>
    </lineage>
</organism>
<name>A0A8K0KLJ9_LADFU</name>
<comment type="function">
    <text evidence="12">Structural component of the gap junctions.</text>
</comment>
<dbReference type="PROSITE" id="PS51013">
    <property type="entry name" value="PANNEXIN"/>
    <property type="match status" value="1"/>
</dbReference>
<dbReference type="GO" id="GO:0005243">
    <property type="term" value="F:gap junction channel activity"/>
    <property type="evidence" value="ECO:0007669"/>
    <property type="project" value="TreeGrafter"/>
</dbReference>
<reference evidence="13" key="2">
    <citation type="submission" date="2017-10" db="EMBL/GenBank/DDBJ databases">
        <title>Ladona fulva Genome sequencing and assembly.</title>
        <authorList>
            <person name="Murali S."/>
            <person name="Richards S."/>
            <person name="Bandaranaike D."/>
            <person name="Bellair M."/>
            <person name="Blankenburg K."/>
            <person name="Chao H."/>
            <person name="Dinh H."/>
            <person name="Doddapaneni H."/>
            <person name="Dugan-Rocha S."/>
            <person name="Elkadiri S."/>
            <person name="Gnanaolivu R."/>
            <person name="Hernandez B."/>
            <person name="Skinner E."/>
            <person name="Javaid M."/>
            <person name="Lee S."/>
            <person name="Li M."/>
            <person name="Ming W."/>
            <person name="Munidasa M."/>
            <person name="Muniz J."/>
            <person name="Nguyen L."/>
            <person name="Hughes D."/>
            <person name="Osuji N."/>
            <person name="Pu L.-L."/>
            <person name="Puazo M."/>
            <person name="Qu C."/>
            <person name="Quiroz J."/>
            <person name="Raj R."/>
            <person name="Weissenberger G."/>
            <person name="Xin Y."/>
            <person name="Zou X."/>
            <person name="Han Y."/>
            <person name="Worley K."/>
            <person name="Muzny D."/>
            <person name="Gibbs R."/>
        </authorList>
    </citation>
    <scope>NUCLEOTIDE SEQUENCE</scope>
    <source>
        <strain evidence="13">Sampled in the wild</strain>
    </source>
</reference>
<sequence>MDKVAKGISVLLALEDVTVNNFVFRLHYKATVIMLLVFALVVTSKEHIGDPIECFTGKDHLEVIDKYCWIHSTYTVREEVQDVGSLSMNSLKEHPGVGMIPINSSYSIPFEEKIKRHKYYQWVSFFLLFQALLFFIPHYIWDRWEGGRLKSLVLELSHPTVDLTETASNQGSAIKVIQSIIQYWEHHLHYHDGYGFVYAICEFLNLVNAISQFYFLNFMVGGDLHAYIESIFKSSEENIQNVVERIFPKVAKCQFEYFGHSGSKVIVDALCVLPLNILNEKIFAILWLWFIAVSILSGFAVLYRVMCYFNYKLRLFLILSQTRSISECRVREVVRNMHYGDWFILYLMAKNMNHLALEKLLLLLSENFAPRQPTVRA</sequence>
<keyword evidence="7" id="KW-0965">Cell junction</keyword>
<gene>
    <name evidence="12" type="primary">inx</name>
    <name evidence="13" type="ORF">J437_LFUL017062</name>
</gene>
<dbReference type="GO" id="GO:0005921">
    <property type="term" value="C:gap junction"/>
    <property type="evidence" value="ECO:0007669"/>
    <property type="project" value="UniProtKB-SubCell"/>
</dbReference>
<keyword evidence="6" id="KW-0303">Gap junction</keyword>
<comment type="subcellular location">
    <subcellularLocation>
        <location evidence="1">Cell junction</location>
        <location evidence="1">Gap junction</location>
    </subcellularLocation>
    <subcellularLocation>
        <location evidence="2 12">Cell membrane</location>
        <topology evidence="2 12">Multi-pass membrane protein</topology>
    </subcellularLocation>
</comment>
<evidence type="ECO:0000256" key="9">
    <source>
        <dbReference type="ARBA" id="ARBA00023065"/>
    </source>
</evidence>
<evidence type="ECO:0000256" key="3">
    <source>
        <dbReference type="ARBA" id="ARBA00022448"/>
    </source>
</evidence>
<comment type="caution">
    <text evidence="12">Lacks conserved residue(s) required for the propagation of feature annotation.</text>
</comment>
<comment type="caution">
    <text evidence="13">The sequence shown here is derived from an EMBL/GenBank/DDBJ whole genome shotgun (WGS) entry which is preliminary data.</text>
</comment>
<dbReference type="GO" id="GO:0007602">
    <property type="term" value="P:phototransduction"/>
    <property type="evidence" value="ECO:0007669"/>
    <property type="project" value="TreeGrafter"/>
</dbReference>
<dbReference type="PRINTS" id="PR01262">
    <property type="entry name" value="INNEXIN"/>
</dbReference>
<keyword evidence="14" id="KW-1185">Reference proteome</keyword>
<evidence type="ECO:0000256" key="7">
    <source>
        <dbReference type="ARBA" id="ARBA00022949"/>
    </source>
</evidence>
<keyword evidence="5 12" id="KW-0812">Transmembrane</keyword>
<evidence type="ECO:0000256" key="2">
    <source>
        <dbReference type="ARBA" id="ARBA00004651"/>
    </source>
</evidence>
<evidence type="ECO:0000256" key="11">
    <source>
        <dbReference type="ARBA" id="ARBA00023303"/>
    </source>
</evidence>
<keyword evidence="10 12" id="KW-0472">Membrane</keyword>
<evidence type="ECO:0000256" key="6">
    <source>
        <dbReference type="ARBA" id="ARBA00022868"/>
    </source>
</evidence>
<feature type="transmembrane region" description="Helical" evidence="12">
    <location>
        <begin position="119"/>
        <end position="141"/>
    </location>
</feature>
<keyword evidence="3 12" id="KW-0813">Transport</keyword>
<dbReference type="Pfam" id="PF00876">
    <property type="entry name" value="Innexin"/>
    <property type="match status" value="1"/>
</dbReference>